<dbReference type="EMBL" id="BKAG01000011">
    <property type="protein sequence ID" value="GEP42735.1"/>
    <property type="molecule type" value="Genomic_DNA"/>
</dbReference>
<comment type="caution">
    <text evidence="1">The sequence shown here is derived from an EMBL/GenBank/DDBJ whole genome shotgun (WGS) entry which is preliminary data.</text>
</comment>
<dbReference type="Pfam" id="PF03692">
    <property type="entry name" value="CxxCxxCC"/>
    <property type="match status" value="1"/>
</dbReference>
<sequence length="170" mass="19650">MTEADTSANREDDLRDAASRLCTACGMCCNGVLFEIVRLQPQDDMRGLERLGMEIYRKKKEPYFKQPCRFLEGCTCTIYAQRPTRCRHFECRQLKLLAAEEITESDAMAKITEVQTLVAKVHANLMELGDEAEQDSLDERTRRVLEHHPDAALEEDLRVLKLLLNREFRV</sequence>
<accession>A0A512M7M9</accession>
<dbReference type="Proteomes" id="UP000321577">
    <property type="component" value="Unassembled WGS sequence"/>
</dbReference>
<dbReference type="RefSeq" id="WP_146850324.1">
    <property type="nucleotide sequence ID" value="NZ_BKAG01000011.1"/>
</dbReference>
<dbReference type="InterPro" id="IPR005358">
    <property type="entry name" value="Puta_zinc/iron-chelating_dom"/>
</dbReference>
<dbReference type="OrthoDB" id="7391735at2"/>
<keyword evidence="2" id="KW-1185">Reference proteome</keyword>
<evidence type="ECO:0000313" key="1">
    <source>
        <dbReference type="EMBL" id="GEP42735.1"/>
    </source>
</evidence>
<gene>
    <name evidence="1" type="ORF">BGE01nite_20260</name>
</gene>
<organism evidence="1 2">
    <name type="scientific">Brevifollis gellanilyticus</name>
    <dbReference type="NCBI Taxonomy" id="748831"/>
    <lineage>
        <taxon>Bacteria</taxon>
        <taxon>Pseudomonadati</taxon>
        <taxon>Verrucomicrobiota</taxon>
        <taxon>Verrucomicrobiia</taxon>
        <taxon>Verrucomicrobiales</taxon>
        <taxon>Verrucomicrobiaceae</taxon>
    </lineage>
</organism>
<name>A0A512M7M9_9BACT</name>
<reference evidence="1 2" key="1">
    <citation type="submission" date="2019-07" db="EMBL/GenBank/DDBJ databases">
        <title>Whole genome shotgun sequence of Brevifollis gellanilyticus NBRC 108608.</title>
        <authorList>
            <person name="Hosoyama A."/>
            <person name="Uohara A."/>
            <person name="Ohji S."/>
            <person name="Ichikawa N."/>
        </authorList>
    </citation>
    <scope>NUCLEOTIDE SEQUENCE [LARGE SCALE GENOMIC DNA]</scope>
    <source>
        <strain evidence="1 2">NBRC 108608</strain>
    </source>
</reference>
<evidence type="ECO:0008006" key="3">
    <source>
        <dbReference type="Google" id="ProtNLM"/>
    </source>
</evidence>
<protein>
    <recommendedName>
        <fullName evidence="3">Zinc/iron-chelating domain-containing protein</fullName>
    </recommendedName>
</protein>
<dbReference type="AlphaFoldDB" id="A0A512M7M9"/>
<evidence type="ECO:0000313" key="2">
    <source>
        <dbReference type="Proteomes" id="UP000321577"/>
    </source>
</evidence>
<proteinExistence type="predicted"/>